<keyword evidence="3 5" id="KW-0456">Lyase</keyword>
<evidence type="ECO:0000313" key="5">
    <source>
        <dbReference type="EMBL" id="KXZ21836.1"/>
    </source>
</evidence>
<evidence type="ECO:0000256" key="2">
    <source>
        <dbReference type="ARBA" id="ARBA00022723"/>
    </source>
</evidence>
<sequence>MKCPKHVRINEVGPRDGLQNESAWVETEDKITWINMLSQTGLPYIEVTSFVHPKWIPALRDGLKVAKGITRSENTVYAALVPNRIGLERAIEGGINQACVFLSASETHNQKNVNKPIDQTVQQLKQVIAEAKEANLATRAYLSTVFGCPYEQNVPIEQIVRLSEILLEMGVDELSLGDTIGAANPVQVITVLETLLPRFSASQIALHFHDTRGTSLANIIPALDMGITSFDTSSGGLGGCPYAPGSAGNAATEDVIYMLEQMGIDTGTDLNKLLTAAAWIEKKIGKSLPSRNLQAFKTK</sequence>
<dbReference type="PROSITE" id="PS50991">
    <property type="entry name" value="PYR_CT"/>
    <property type="match status" value="1"/>
</dbReference>
<dbReference type="InterPro" id="IPR013785">
    <property type="entry name" value="Aldolase_TIM"/>
</dbReference>
<name>A0A150F9G5_9BACI</name>
<dbReference type="Gene3D" id="3.20.20.70">
    <property type="entry name" value="Aldolase class I"/>
    <property type="match status" value="1"/>
</dbReference>
<dbReference type="GO" id="GO:0046951">
    <property type="term" value="P:ketone body biosynthetic process"/>
    <property type="evidence" value="ECO:0007669"/>
    <property type="project" value="TreeGrafter"/>
</dbReference>
<dbReference type="RefSeq" id="WP_061521189.1">
    <property type="nucleotide sequence ID" value="NZ_JARLZY010000005.1"/>
</dbReference>
<dbReference type="InterPro" id="IPR000891">
    <property type="entry name" value="PYR_CT"/>
</dbReference>
<dbReference type="GO" id="GO:0004419">
    <property type="term" value="F:hydroxymethylglutaryl-CoA lyase activity"/>
    <property type="evidence" value="ECO:0007669"/>
    <property type="project" value="TreeGrafter"/>
</dbReference>
<dbReference type="Pfam" id="PF00682">
    <property type="entry name" value="HMGL-like"/>
    <property type="match status" value="1"/>
</dbReference>
<dbReference type="SUPFAM" id="SSF51569">
    <property type="entry name" value="Aldolase"/>
    <property type="match status" value="1"/>
</dbReference>
<keyword evidence="2" id="KW-0479">Metal-binding</keyword>
<evidence type="ECO:0000259" key="4">
    <source>
        <dbReference type="PROSITE" id="PS50991"/>
    </source>
</evidence>
<dbReference type="FunFam" id="3.20.20.70:FF:000071">
    <property type="entry name" value="Hydroxymethylglutaryl-CoA lyase"/>
    <property type="match status" value="1"/>
</dbReference>
<keyword evidence="6" id="KW-1185">Reference proteome</keyword>
<accession>A0A150F9G5</accession>
<dbReference type="PANTHER" id="PTHR42738">
    <property type="entry name" value="HYDROXYMETHYLGLUTARYL-COA LYASE"/>
    <property type="match status" value="1"/>
</dbReference>
<proteinExistence type="inferred from homology"/>
<dbReference type="Proteomes" id="UP000075430">
    <property type="component" value="Unassembled WGS sequence"/>
</dbReference>
<dbReference type="PANTHER" id="PTHR42738:SF7">
    <property type="entry name" value="HYDROXYMETHYLGLUTARYL-COA LYASE"/>
    <property type="match status" value="1"/>
</dbReference>
<dbReference type="NCBIfam" id="NF004283">
    <property type="entry name" value="PRK05692.1"/>
    <property type="match status" value="1"/>
</dbReference>
<dbReference type="AlphaFoldDB" id="A0A150F9G5"/>
<dbReference type="GO" id="GO:0006552">
    <property type="term" value="P:L-leucine catabolic process"/>
    <property type="evidence" value="ECO:0007669"/>
    <property type="project" value="TreeGrafter"/>
</dbReference>
<protein>
    <submittedName>
        <fullName evidence="5">Hydroxymethylglutaryl-CoA lyase</fullName>
    </submittedName>
</protein>
<comment type="similarity">
    <text evidence="1">Belongs to the HMG-CoA lyase family.</text>
</comment>
<dbReference type="GO" id="GO:0046872">
    <property type="term" value="F:metal ion binding"/>
    <property type="evidence" value="ECO:0007669"/>
    <property type="project" value="UniProtKB-KW"/>
</dbReference>
<dbReference type="InterPro" id="IPR043594">
    <property type="entry name" value="HMGL"/>
</dbReference>
<feature type="domain" description="Pyruvate carboxyltransferase" evidence="4">
    <location>
        <begin position="7"/>
        <end position="274"/>
    </location>
</feature>
<evidence type="ECO:0000256" key="3">
    <source>
        <dbReference type="ARBA" id="ARBA00023239"/>
    </source>
</evidence>
<comment type="caution">
    <text evidence="5">The sequence shown here is derived from an EMBL/GenBank/DDBJ whole genome shotgun (WGS) entry which is preliminary data.</text>
</comment>
<reference evidence="6" key="1">
    <citation type="submission" date="2016-02" db="EMBL/GenBank/DDBJ databases">
        <authorList>
            <person name="Dunlap C."/>
        </authorList>
    </citation>
    <scope>NUCLEOTIDE SEQUENCE [LARGE SCALE GENOMIC DNA]</scope>
    <source>
        <strain evidence="6">NRRL B-41092</strain>
    </source>
</reference>
<dbReference type="CDD" id="cd07938">
    <property type="entry name" value="DRE_TIM_HMGL"/>
    <property type="match status" value="1"/>
</dbReference>
<evidence type="ECO:0000313" key="6">
    <source>
        <dbReference type="Proteomes" id="UP000075430"/>
    </source>
</evidence>
<evidence type="ECO:0000256" key="1">
    <source>
        <dbReference type="ARBA" id="ARBA00009405"/>
    </source>
</evidence>
<dbReference type="STRING" id="1793963.AXI58_12945"/>
<gene>
    <name evidence="5" type="ORF">AXI58_12945</name>
</gene>
<dbReference type="OrthoDB" id="9784013at2"/>
<dbReference type="EMBL" id="LSBA01000006">
    <property type="protein sequence ID" value="KXZ21836.1"/>
    <property type="molecule type" value="Genomic_DNA"/>
</dbReference>
<organism evidence="5 6">
    <name type="scientific">Bacillus nakamurai</name>
    <dbReference type="NCBI Taxonomy" id="1793963"/>
    <lineage>
        <taxon>Bacteria</taxon>
        <taxon>Bacillati</taxon>
        <taxon>Bacillota</taxon>
        <taxon>Bacilli</taxon>
        <taxon>Bacillales</taxon>
        <taxon>Bacillaceae</taxon>
        <taxon>Bacillus</taxon>
    </lineage>
</organism>